<comment type="caution">
    <text evidence="1">The sequence shown here is derived from an EMBL/GenBank/DDBJ whole genome shotgun (WGS) entry which is preliminary data.</text>
</comment>
<gene>
    <name evidence="1" type="ORF">B0H16DRAFT_1475524</name>
</gene>
<keyword evidence="2" id="KW-1185">Reference proteome</keyword>
<evidence type="ECO:0000313" key="2">
    <source>
        <dbReference type="Proteomes" id="UP001215598"/>
    </source>
</evidence>
<dbReference type="EMBL" id="JARKIB010000264">
    <property type="protein sequence ID" value="KAJ7718522.1"/>
    <property type="molecule type" value="Genomic_DNA"/>
</dbReference>
<dbReference type="Proteomes" id="UP001215598">
    <property type="component" value="Unassembled WGS sequence"/>
</dbReference>
<sequence>MSHQAEEASEVIIAVPPARCKGGDSVARWQFQLGFNDRKDQIVMVPDPDVPDWKVPGVLWYPARFIKWHEDQARKPKEYEFQWLACTDGTVFNSANSDLPKLIQRMFHRGRQFCDEIAEVKLTAKQIGQIRMPFFMLPDHPHKNQVLAEIFDAAVSPIANILVTFSEDHPVVADCIKNGLQQQQINAKPDQRTVLWMRSLGLIQTAELKFLLEAVLPRLLMHKTLEPLPPAERNQRVLTVGSVLLQLLAVQHALGEPLNLNGDILDDLVVGNVVAFECDGPEALSTMFSLAAPAVSNLAARMLTFNRAHTIYDPDLRPPTFHRVAPAAREPTDAIPVVLKRNPSAEIEDERPGKRLKQKGVKELFGVEQGVTDSGSRQRQCWQRQRHIKIPRRQSAAVVTVVGAMDRDQYFFKASSSTLSDTDTDMVSAERFAEAKRLSTPAKVKVDWRDEPEAGEWIEEHIFGGIFQGDPQGGVLLQTDRQKFHALTDDMLSKGTTEVFVNYTRTFPDYFTGATVFPFPPGIIPTLSLSKICLLVGDEADPATHIVPTCGGDMYFNPFIPRSAVRDTEPPISYFALSDGRGGSVEYPIITYKSFTEGHFLV</sequence>
<dbReference type="AlphaFoldDB" id="A0AAD7HEQ5"/>
<accession>A0AAD7HEQ5</accession>
<evidence type="ECO:0000313" key="1">
    <source>
        <dbReference type="EMBL" id="KAJ7718522.1"/>
    </source>
</evidence>
<reference evidence="1" key="1">
    <citation type="submission" date="2023-03" db="EMBL/GenBank/DDBJ databases">
        <title>Massive genome expansion in bonnet fungi (Mycena s.s.) driven by repeated elements and novel gene families across ecological guilds.</title>
        <authorList>
            <consortium name="Lawrence Berkeley National Laboratory"/>
            <person name="Harder C.B."/>
            <person name="Miyauchi S."/>
            <person name="Viragh M."/>
            <person name="Kuo A."/>
            <person name="Thoen E."/>
            <person name="Andreopoulos B."/>
            <person name="Lu D."/>
            <person name="Skrede I."/>
            <person name="Drula E."/>
            <person name="Henrissat B."/>
            <person name="Morin E."/>
            <person name="Kohler A."/>
            <person name="Barry K."/>
            <person name="LaButti K."/>
            <person name="Morin E."/>
            <person name="Salamov A."/>
            <person name="Lipzen A."/>
            <person name="Mereny Z."/>
            <person name="Hegedus B."/>
            <person name="Baldrian P."/>
            <person name="Stursova M."/>
            <person name="Weitz H."/>
            <person name="Taylor A."/>
            <person name="Grigoriev I.V."/>
            <person name="Nagy L.G."/>
            <person name="Martin F."/>
            <person name="Kauserud H."/>
        </authorList>
    </citation>
    <scope>NUCLEOTIDE SEQUENCE</scope>
    <source>
        <strain evidence="1">CBHHK182m</strain>
    </source>
</reference>
<proteinExistence type="predicted"/>
<organism evidence="1 2">
    <name type="scientific">Mycena metata</name>
    <dbReference type="NCBI Taxonomy" id="1033252"/>
    <lineage>
        <taxon>Eukaryota</taxon>
        <taxon>Fungi</taxon>
        <taxon>Dikarya</taxon>
        <taxon>Basidiomycota</taxon>
        <taxon>Agaricomycotina</taxon>
        <taxon>Agaricomycetes</taxon>
        <taxon>Agaricomycetidae</taxon>
        <taxon>Agaricales</taxon>
        <taxon>Marasmiineae</taxon>
        <taxon>Mycenaceae</taxon>
        <taxon>Mycena</taxon>
    </lineage>
</organism>
<protein>
    <submittedName>
        <fullName evidence="1">Uncharacterized protein</fullName>
    </submittedName>
</protein>
<name>A0AAD7HEQ5_9AGAR</name>